<accession>G9ND00</accession>
<dbReference type="AlphaFoldDB" id="G9ND00"/>
<dbReference type="EMBL" id="ABDF02000092">
    <property type="protein sequence ID" value="EHK15570.1"/>
    <property type="molecule type" value="Genomic_DNA"/>
</dbReference>
<feature type="region of interest" description="Disordered" evidence="4">
    <location>
        <begin position="168"/>
        <end position="190"/>
    </location>
</feature>
<dbReference type="GO" id="GO:0031048">
    <property type="term" value="P:regulatory ncRNA-mediated heterochromatin formation"/>
    <property type="evidence" value="ECO:0007669"/>
    <property type="project" value="TreeGrafter"/>
</dbReference>
<feature type="compositionally biased region" description="Basic and acidic residues" evidence="4">
    <location>
        <begin position="76"/>
        <end position="101"/>
    </location>
</feature>
<evidence type="ECO:0000313" key="5">
    <source>
        <dbReference type="EMBL" id="EHK15570.1"/>
    </source>
</evidence>
<gene>
    <name evidence="5" type="ORF">TRIVIDRAFT_64536</name>
</gene>
<dbReference type="VEuPathDB" id="FungiDB:TRIVIDRAFT_64536"/>
<comment type="similarity">
    <text evidence="2">Belongs to the NRDE2 family.</text>
</comment>
<protein>
    <recommendedName>
        <fullName evidence="7">DUF1740-domain-containing protein</fullName>
    </recommendedName>
</protein>
<reference evidence="5 6" key="1">
    <citation type="journal article" date="2011" name="Genome Biol.">
        <title>Comparative genome sequence analysis underscores mycoparasitism as the ancestral life style of Trichoderma.</title>
        <authorList>
            <person name="Kubicek C.P."/>
            <person name="Herrera-Estrella A."/>
            <person name="Seidl-Seiboth V."/>
            <person name="Martinez D.A."/>
            <person name="Druzhinina I.S."/>
            <person name="Thon M."/>
            <person name="Zeilinger S."/>
            <person name="Casas-Flores S."/>
            <person name="Horwitz B.A."/>
            <person name="Mukherjee P.K."/>
            <person name="Mukherjee M."/>
            <person name="Kredics L."/>
            <person name="Alcaraz L.D."/>
            <person name="Aerts A."/>
            <person name="Antal Z."/>
            <person name="Atanasova L."/>
            <person name="Cervantes-Badillo M.G."/>
            <person name="Challacombe J."/>
            <person name="Chertkov O."/>
            <person name="McCluskey K."/>
            <person name="Coulpier F."/>
            <person name="Deshpande N."/>
            <person name="von Doehren H."/>
            <person name="Ebbole D.J."/>
            <person name="Esquivel-Naranjo E.U."/>
            <person name="Fekete E."/>
            <person name="Flipphi M."/>
            <person name="Glaser F."/>
            <person name="Gomez-Rodriguez E.Y."/>
            <person name="Gruber S."/>
            <person name="Han C."/>
            <person name="Henrissat B."/>
            <person name="Hermosa R."/>
            <person name="Hernandez-Onate M."/>
            <person name="Karaffa L."/>
            <person name="Kosti I."/>
            <person name="Le Crom S."/>
            <person name="Lindquist E."/>
            <person name="Lucas S."/>
            <person name="Luebeck M."/>
            <person name="Luebeck P.S."/>
            <person name="Margeot A."/>
            <person name="Metz B."/>
            <person name="Misra M."/>
            <person name="Nevalainen H."/>
            <person name="Omann M."/>
            <person name="Packer N."/>
            <person name="Perrone G."/>
            <person name="Uresti-Rivera E.E."/>
            <person name="Salamov A."/>
            <person name="Schmoll M."/>
            <person name="Seiboth B."/>
            <person name="Shapiro H."/>
            <person name="Sukno S."/>
            <person name="Tamayo-Ramos J.A."/>
            <person name="Tisch D."/>
            <person name="Wiest A."/>
            <person name="Wilkinson H.H."/>
            <person name="Zhang M."/>
            <person name="Coutinho P.M."/>
            <person name="Kenerley C.M."/>
            <person name="Monte E."/>
            <person name="Baker S.E."/>
            <person name="Grigoriev I.V."/>
        </authorList>
    </citation>
    <scope>NUCLEOTIDE SEQUENCE [LARGE SCALE GENOMIC DNA]</scope>
    <source>
        <strain evidence="6">Gv29-8 / FGSC 10586</strain>
    </source>
</reference>
<dbReference type="GO" id="GO:0071013">
    <property type="term" value="C:catalytic step 2 spliceosome"/>
    <property type="evidence" value="ECO:0007669"/>
    <property type="project" value="TreeGrafter"/>
</dbReference>
<feature type="compositionally biased region" description="Basic and acidic residues" evidence="4">
    <location>
        <begin position="20"/>
        <end position="36"/>
    </location>
</feature>
<dbReference type="RefSeq" id="XP_013949768.1">
    <property type="nucleotide sequence ID" value="XM_014094293.1"/>
</dbReference>
<evidence type="ECO:0000256" key="4">
    <source>
        <dbReference type="SAM" id="MobiDB-lite"/>
    </source>
</evidence>
<feature type="compositionally biased region" description="Basic and acidic residues" evidence="4">
    <location>
        <begin position="223"/>
        <end position="244"/>
    </location>
</feature>
<dbReference type="STRING" id="413071.G9ND00"/>
<evidence type="ECO:0000256" key="3">
    <source>
        <dbReference type="ARBA" id="ARBA00023242"/>
    </source>
</evidence>
<dbReference type="Pfam" id="PF08424">
    <property type="entry name" value="NRDE-2"/>
    <property type="match status" value="1"/>
</dbReference>
<dbReference type="InterPro" id="IPR013633">
    <property type="entry name" value="NRDE-2"/>
</dbReference>
<organism evidence="5 6">
    <name type="scientific">Hypocrea virens (strain Gv29-8 / FGSC 10586)</name>
    <name type="common">Gliocladium virens</name>
    <name type="synonym">Trichoderma virens</name>
    <dbReference type="NCBI Taxonomy" id="413071"/>
    <lineage>
        <taxon>Eukaryota</taxon>
        <taxon>Fungi</taxon>
        <taxon>Dikarya</taxon>
        <taxon>Ascomycota</taxon>
        <taxon>Pezizomycotina</taxon>
        <taxon>Sordariomycetes</taxon>
        <taxon>Hypocreomycetidae</taxon>
        <taxon>Hypocreales</taxon>
        <taxon>Hypocreaceae</taxon>
        <taxon>Trichoderma</taxon>
    </lineage>
</organism>
<feature type="compositionally biased region" description="Basic and acidic residues" evidence="4">
    <location>
        <begin position="179"/>
        <end position="190"/>
    </location>
</feature>
<sequence length="1085" mass="122863">MASPDEQDVKLSVPKFSSFKSKDASKENPTKLEKQHEIRRKKHARDDDRSSSRRSDEDRGSRRSGRESRRHRDHRRDRDRDRARREPSSREKTADAAEKPKSVSKPQGVPGLFVIDTKGDPLIIKYGGIDRSQVPAYRRHGGGRVLGTEGRLVIHRDGPRDQFSLRMPGEGFHTFSGRDGLRSKMPRVESRQIRAVTRSVDADTAYEIEGYLPLSSSKKRKRDQRDEESSDDERPSYRSIEGKAKPRQPSESGSDEDSDMSIDMLAVDQSNPLKKKSIKLSKQVKDTPEDIDAWLELVDHQDALLKAGEDLDHSILENEAHSFAEIKVSMLESALQNTRNAEDRRRVLVYLMREGAKVWTSKATTKKWSEVLKDEDNHFLLWKTHLDFSTSNITTFQYDDIKKILLDRLRITLSRLTSNQPNGAIEEAIFVFLRATRFVHDAGYKELAVAAWQGLLELNFFRPLAIEDEQSALESFHDFWESEVPRIGDIGANGWRHYVETGSDGDAAEPVEAAPVAPSSSRDVYKAWGHLEHSRSEAAKMPARTMDDGTDDDPFRVVMYSDIQPFLFLIPNSILPEVSTQLIDAFLLFCGFPPAFRASNWTETAYDDQFISSSLVKIDLQPIKHHDDDMENWHKSDPRFDMGVKAAVSPSLLFGGSKWFQYIPAGSQNPIASSLWVSEALRQLVHIAGIEGLAQYYLATVFSNEQTSVKKSAKALLKKYPANSELYNAYAVAESANDLNVASKVLGAAIESSSLSAKWYKFLFYGSWSWMEFEAGHIDLAKVRLCASVDENLKGKDTGTDIPEVGSTTLLKAHQTFTSDFHEYLHGGDVIGASVLAECMILLSYLTAPGNSEPTSVSQGNIAAAMNTVDMISQEFQSQDRLMAHERVLQYAAHLLYLHASKGPFRRVYLREKLSGFIRQFPRNSVFLSMFEWADASLRVIDETRDLLYDHVLVKQHDCISSRVFTIQHELTHGNANTTKTAFEQALASDVCQNSPALWMSYIRFCNGQKQFRAKAKDVFYRALRHCPGSKEVMMEAFLTLIRDMESDELKAVYNTMTSKGMRVHVDMEEFLDRRRAESSREKKG</sequence>
<dbReference type="OMA" id="MRDKELH"/>
<dbReference type="OrthoDB" id="297219at2759"/>
<dbReference type="PANTHER" id="PTHR13471">
    <property type="entry name" value="TETRATRICOPEPTIDE-LIKE HELICAL"/>
    <property type="match status" value="1"/>
</dbReference>
<evidence type="ECO:0000313" key="6">
    <source>
        <dbReference type="Proteomes" id="UP000007115"/>
    </source>
</evidence>
<keyword evidence="6" id="KW-1185">Reference proteome</keyword>
<comment type="subcellular location">
    <subcellularLocation>
        <location evidence="1">Nucleus</location>
    </subcellularLocation>
</comment>
<name>G9ND00_HYPVG</name>
<feature type="region of interest" description="Disordered" evidence="4">
    <location>
        <begin position="1"/>
        <end position="113"/>
    </location>
</feature>
<evidence type="ECO:0008006" key="7">
    <source>
        <dbReference type="Google" id="ProtNLM"/>
    </source>
</evidence>
<dbReference type="HOGENOM" id="CLU_007550_0_0_1"/>
<evidence type="ECO:0000256" key="2">
    <source>
        <dbReference type="ARBA" id="ARBA00009265"/>
    </source>
</evidence>
<dbReference type="eggNOG" id="KOG1972">
    <property type="taxonomic scope" value="Eukaryota"/>
</dbReference>
<feature type="region of interest" description="Disordered" evidence="4">
    <location>
        <begin position="216"/>
        <end position="259"/>
    </location>
</feature>
<dbReference type="GO" id="GO:1902369">
    <property type="term" value="P:negative regulation of RNA catabolic process"/>
    <property type="evidence" value="ECO:0007669"/>
    <property type="project" value="TreeGrafter"/>
</dbReference>
<proteinExistence type="inferred from homology"/>
<comment type="caution">
    <text evidence="5">The sequence shown here is derived from an EMBL/GenBank/DDBJ whole genome shotgun (WGS) entry which is preliminary data.</text>
</comment>
<dbReference type="InterPro" id="IPR011990">
    <property type="entry name" value="TPR-like_helical_dom_sf"/>
</dbReference>
<keyword evidence="3" id="KW-0539">Nucleus</keyword>
<evidence type="ECO:0000256" key="1">
    <source>
        <dbReference type="ARBA" id="ARBA00004123"/>
    </source>
</evidence>
<feature type="compositionally biased region" description="Basic and acidic residues" evidence="4">
    <location>
        <begin position="44"/>
        <end position="67"/>
    </location>
</feature>
<dbReference type="GeneID" id="25796597"/>
<dbReference type="PANTHER" id="PTHR13471:SF0">
    <property type="entry name" value="NUCLEAR EXOSOME REGULATOR NRDE2"/>
    <property type="match status" value="1"/>
</dbReference>
<dbReference type="InParanoid" id="G9ND00"/>
<dbReference type="Proteomes" id="UP000007115">
    <property type="component" value="Unassembled WGS sequence"/>
</dbReference>
<dbReference type="Gene3D" id="1.25.40.10">
    <property type="entry name" value="Tetratricopeptide repeat domain"/>
    <property type="match status" value="1"/>
</dbReference>